<feature type="non-terminal residue" evidence="1">
    <location>
        <position position="1"/>
    </location>
</feature>
<reference evidence="1 2" key="1">
    <citation type="submission" date="2020-02" db="EMBL/GenBank/DDBJ databases">
        <title>Draft genome sequence of Haematococcus lacustris strain NIES-144.</title>
        <authorList>
            <person name="Morimoto D."/>
            <person name="Nakagawa S."/>
            <person name="Yoshida T."/>
            <person name="Sawayama S."/>
        </authorList>
    </citation>
    <scope>NUCLEOTIDE SEQUENCE [LARGE SCALE GENOMIC DNA]</scope>
    <source>
        <strain evidence="1 2">NIES-144</strain>
    </source>
</reference>
<proteinExistence type="predicted"/>
<comment type="caution">
    <text evidence="1">The sequence shown here is derived from an EMBL/GenBank/DDBJ whole genome shotgun (WGS) entry which is preliminary data.</text>
</comment>
<gene>
    <name evidence="1" type="ORF">HaLaN_11207</name>
</gene>
<accession>A0A699Z751</accession>
<protein>
    <submittedName>
        <fullName evidence="1">Uncharacterized protein</fullName>
    </submittedName>
</protein>
<dbReference type="Proteomes" id="UP000485058">
    <property type="component" value="Unassembled WGS sequence"/>
</dbReference>
<evidence type="ECO:0000313" key="1">
    <source>
        <dbReference type="EMBL" id="GFH15048.1"/>
    </source>
</evidence>
<dbReference type="EMBL" id="BLLF01000799">
    <property type="protein sequence ID" value="GFH15048.1"/>
    <property type="molecule type" value="Genomic_DNA"/>
</dbReference>
<sequence length="70" mass="7510">AAAGNDAIFLFGGHLCDTNATGHAYPYTNAVHQLILKDHAAELTVNGCRVKIEAVEAALPHLAHRRHVDL</sequence>
<dbReference type="AlphaFoldDB" id="A0A699Z751"/>
<organism evidence="1 2">
    <name type="scientific">Haematococcus lacustris</name>
    <name type="common">Green alga</name>
    <name type="synonym">Haematococcus pluvialis</name>
    <dbReference type="NCBI Taxonomy" id="44745"/>
    <lineage>
        <taxon>Eukaryota</taxon>
        <taxon>Viridiplantae</taxon>
        <taxon>Chlorophyta</taxon>
        <taxon>core chlorophytes</taxon>
        <taxon>Chlorophyceae</taxon>
        <taxon>CS clade</taxon>
        <taxon>Chlamydomonadales</taxon>
        <taxon>Haematococcaceae</taxon>
        <taxon>Haematococcus</taxon>
    </lineage>
</organism>
<name>A0A699Z751_HAELA</name>
<evidence type="ECO:0000313" key="2">
    <source>
        <dbReference type="Proteomes" id="UP000485058"/>
    </source>
</evidence>
<keyword evidence="2" id="KW-1185">Reference proteome</keyword>